<proteinExistence type="inferred from homology"/>
<dbReference type="InterPro" id="IPR014284">
    <property type="entry name" value="RNA_pol_sigma-70_dom"/>
</dbReference>
<dbReference type="SUPFAM" id="SSF88946">
    <property type="entry name" value="Sigma2 domain of RNA polymerase sigma factors"/>
    <property type="match status" value="1"/>
</dbReference>
<comment type="caution">
    <text evidence="7">The sequence shown here is derived from an EMBL/GenBank/DDBJ whole genome shotgun (WGS) entry which is preliminary data.</text>
</comment>
<dbReference type="Pfam" id="PF08281">
    <property type="entry name" value="Sigma70_r4_2"/>
    <property type="match status" value="1"/>
</dbReference>
<evidence type="ECO:0000259" key="6">
    <source>
        <dbReference type="Pfam" id="PF08281"/>
    </source>
</evidence>
<dbReference type="Pfam" id="PF04542">
    <property type="entry name" value="Sigma70_r2"/>
    <property type="match status" value="1"/>
</dbReference>
<protein>
    <submittedName>
        <fullName evidence="7">RNA polymerase sigma-70 factor (ECF subfamily)</fullName>
    </submittedName>
</protein>
<keyword evidence="3" id="KW-0731">Sigma factor</keyword>
<dbReference type="InterPro" id="IPR013249">
    <property type="entry name" value="RNA_pol_sigma70_r4_t2"/>
</dbReference>
<evidence type="ECO:0000256" key="2">
    <source>
        <dbReference type="ARBA" id="ARBA00023015"/>
    </source>
</evidence>
<keyword evidence="2" id="KW-0805">Transcription regulation</keyword>
<dbReference type="InterPro" id="IPR039425">
    <property type="entry name" value="RNA_pol_sigma-70-like"/>
</dbReference>
<evidence type="ECO:0000256" key="1">
    <source>
        <dbReference type="ARBA" id="ARBA00010641"/>
    </source>
</evidence>
<dbReference type="CDD" id="cd06171">
    <property type="entry name" value="Sigma70_r4"/>
    <property type="match status" value="1"/>
</dbReference>
<dbReference type="GO" id="GO:0006352">
    <property type="term" value="P:DNA-templated transcription initiation"/>
    <property type="evidence" value="ECO:0007669"/>
    <property type="project" value="InterPro"/>
</dbReference>
<feature type="domain" description="RNA polymerase sigma-70 region 2" evidence="5">
    <location>
        <begin position="19"/>
        <end position="87"/>
    </location>
</feature>
<dbReference type="EMBL" id="JACHHZ010000001">
    <property type="protein sequence ID" value="MBB6092404.1"/>
    <property type="molecule type" value="Genomic_DNA"/>
</dbReference>
<dbReference type="AlphaFoldDB" id="A0A841HIJ7"/>
<reference evidence="7 8" key="1">
    <citation type="submission" date="2020-08" db="EMBL/GenBank/DDBJ databases">
        <title>Genomic Encyclopedia of Type Strains, Phase IV (KMG-IV): sequencing the most valuable type-strain genomes for metagenomic binning, comparative biology and taxonomic classification.</title>
        <authorList>
            <person name="Goeker M."/>
        </authorList>
    </citation>
    <scope>NUCLEOTIDE SEQUENCE [LARGE SCALE GENOMIC DNA]</scope>
    <source>
        <strain evidence="7 8">DSM 26723</strain>
    </source>
</reference>
<dbReference type="InterPro" id="IPR013325">
    <property type="entry name" value="RNA_pol_sigma_r2"/>
</dbReference>
<feature type="domain" description="RNA polymerase sigma factor 70 region 4 type 2" evidence="6">
    <location>
        <begin position="117"/>
        <end position="165"/>
    </location>
</feature>
<evidence type="ECO:0000259" key="5">
    <source>
        <dbReference type="Pfam" id="PF04542"/>
    </source>
</evidence>
<keyword evidence="4" id="KW-0804">Transcription</keyword>
<dbReference type="GO" id="GO:0016987">
    <property type="term" value="F:sigma factor activity"/>
    <property type="evidence" value="ECO:0007669"/>
    <property type="project" value="UniProtKB-KW"/>
</dbReference>
<evidence type="ECO:0000313" key="7">
    <source>
        <dbReference type="EMBL" id="MBB6092404.1"/>
    </source>
</evidence>
<comment type="similarity">
    <text evidence="1">Belongs to the sigma-70 factor family. ECF subfamily.</text>
</comment>
<dbReference type="InterPro" id="IPR013324">
    <property type="entry name" value="RNA_pol_sigma_r3/r4-like"/>
</dbReference>
<dbReference type="InterPro" id="IPR007627">
    <property type="entry name" value="RNA_pol_sigma70_r2"/>
</dbReference>
<dbReference type="Gene3D" id="1.10.1740.10">
    <property type="match status" value="1"/>
</dbReference>
<accession>A0A841HIJ7</accession>
<keyword evidence="8" id="KW-1185">Reference proteome</keyword>
<evidence type="ECO:0000256" key="4">
    <source>
        <dbReference type="ARBA" id="ARBA00023163"/>
    </source>
</evidence>
<dbReference type="Gene3D" id="1.10.10.10">
    <property type="entry name" value="Winged helix-like DNA-binding domain superfamily/Winged helix DNA-binding domain"/>
    <property type="match status" value="1"/>
</dbReference>
<dbReference type="SUPFAM" id="SSF88659">
    <property type="entry name" value="Sigma3 and sigma4 domains of RNA polymerase sigma factors"/>
    <property type="match status" value="1"/>
</dbReference>
<dbReference type="PANTHER" id="PTHR43133">
    <property type="entry name" value="RNA POLYMERASE ECF-TYPE SIGMA FACTO"/>
    <property type="match status" value="1"/>
</dbReference>
<dbReference type="PANTHER" id="PTHR43133:SF62">
    <property type="entry name" value="RNA POLYMERASE SIGMA FACTOR SIGZ"/>
    <property type="match status" value="1"/>
</dbReference>
<evidence type="ECO:0000313" key="8">
    <source>
        <dbReference type="Proteomes" id="UP000588068"/>
    </source>
</evidence>
<dbReference type="InterPro" id="IPR036388">
    <property type="entry name" value="WH-like_DNA-bd_sf"/>
</dbReference>
<sequence length="175" mass="19186">MSVLARIAQGDNTAFTECIDRYGGLVWSLARKMTRNAADAEDATQEIFLTLWKHASRFDPQKGSEATFIATIARRSLIDRLRQRQRRPVEVPMDDLEPLAWVAPSNGENSLEASRAATALAALRPEQQQVISLAVVEGLSQSEIAAQTGMPLGTVKTLMRRGLLAIRALLGEVQS</sequence>
<organism evidence="7 8">
    <name type="scientific">Povalibacter uvarum</name>
    <dbReference type="NCBI Taxonomy" id="732238"/>
    <lineage>
        <taxon>Bacteria</taxon>
        <taxon>Pseudomonadati</taxon>
        <taxon>Pseudomonadota</taxon>
        <taxon>Gammaproteobacteria</taxon>
        <taxon>Steroidobacterales</taxon>
        <taxon>Steroidobacteraceae</taxon>
        <taxon>Povalibacter</taxon>
    </lineage>
</organism>
<evidence type="ECO:0000256" key="3">
    <source>
        <dbReference type="ARBA" id="ARBA00023082"/>
    </source>
</evidence>
<name>A0A841HIJ7_9GAMM</name>
<dbReference type="NCBIfam" id="TIGR02937">
    <property type="entry name" value="sigma70-ECF"/>
    <property type="match status" value="1"/>
</dbReference>
<dbReference type="RefSeq" id="WP_184330216.1">
    <property type="nucleotide sequence ID" value="NZ_JACHHZ010000001.1"/>
</dbReference>
<gene>
    <name evidence="7" type="ORF">HNQ60_001250</name>
</gene>
<dbReference type="Proteomes" id="UP000588068">
    <property type="component" value="Unassembled WGS sequence"/>
</dbReference>
<dbReference type="GO" id="GO:0003677">
    <property type="term" value="F:DNA binding"/>
    <property type="evidence" value="ECO:0007669"/>
    <property type="project" value="InterPro"/>
</dbReference>